<keyword evidence="6" id="KW-0460">Magnesium</keyword>
<dbReference type="SMART" id="SM00535">
    <property type="entry name" value="RIBOc"/>
    <property type="match status" value="1"/>
</dbReference>
<dbReference type="Proteomes" id="UP000037175">
    <property type="component" value="Unassembled WGS sequence"/>
</dbReference>
<dbReference type="EMBL" id="LGTE01000012">
    <property type="protein sequence ID" value="KNZ69504.1"/>
    <property type="molecule type" value="Genomic_DNA"/>
</dbReference>
<accession>A0A0L6W353</accession>
<comment type="caution">
    <text evidence="8">The sequence shown here is derived from an EMBL/GenBank/DDBJ whole genome shotgun (WGS) entry which is preliminary data.</text>
</comment>
<gene>
    <name evidence="6" type="primary">mrnC</name>
    <name evidence="8" type="ORF">Tfer_1952</name>
</gene>
<feature type="domain" description="RNase III" evidence="7">
    <location>
        <begin position="3"/>
        <end position="140"/>
    </location>
</feature>
<evidence type="ECO:0000256" key="4">
    <source>
        <dbReference type="ARBA" id="ARBA00022759"/>
    </source>
</evidence>
<keyword evidence="3 6" id="KW-0540">Nuclease</keyword>
<reference evidence="9" key="1">
    <citation type="submission" date="2015-07" db="EMBL/GenBank/DDBJ databases">
        <title>Complete Genome of Thermincola ferriacetica strain Z-0001T.</title>
        <authorList>
            <person name="Lusk B."/>
            <person name="Badalamenti J.P."/>
            <person name="Parameswaran P."/>
            <person name="Bond D.R."/>
            <person name="Torres C.I."/>
        </authorList>
    </citation>
    <scope>NUCLEOTIDE SEQUENCE [LARGE SCALE GENOMIC DNA]</scope>
    <source>
        <strain evidence="9">Z-0001</strain>
    </source>
</reference>
<keyword evidence="6" id="KW-0963">Cytoplasm</keyword>
<comment type="subunit">
    <text evidence="6">Homodimer.</text>
</comment>
<feature type="active site" evidence="6">
    <location>
        <position position="22"/>
    </location>
</feature>
<dbReference type="InterPro" id="IPR008226">
    <property type="entry name" value="Mini3_fam"/>
</dbReference>
<dbReference type="CDD" id="cd00593">
    <property type="entry name" value="RIBOc"/>
    <property type="match status" value="1"/>
</dbReference>
<dbReference type="RefSeq" id="WP_052218145.1">
    <property type="nucleotide sequence ID" value="NZ_LGTE01000012.1"/>
</dbReference>
<protein>
    <recommendedName>
        <fullName evidence="6">Mini-ribonuclease 3</fullName>
        <shortName evidence="6">Mini-3</shortName>
        <shortName evidence="6">Mini-RNase 3</shortName>
        <ecNumber evidence="6">3.1.26.-</ecNumber>
    </recommendedName>
    <alternativeName>
        <fullName evidence="6">Mini-RNase III</fullName>
        <shortName evidence="6">Mini-III</shortName>
    </alternativeName>
</protein>
<dbReference type="EC" id="3.1.26.-" evidence="6"/>
<dbReference type="AlphaFoldDB" id="A0A0L6W353"/>
<dbReference type="GO" id="GO:0006364">
    <property type="term" value="P:rRNA processing"/>
    <property type="evidence" value="ECO:0007669"/>
    <property type="project" value="UniProtKB-UniRule"/>
</dbReference>
<evidence type="ECO:0000313" key="9">
    <source>
        <dbReference type="Proteomes" id="UP000037175"/>
    </source>
</evidence>
<keyword evidence="9" id="KW-1185">Reference proteome</keyword>
<keyword evidence="2 6" id="KW-0698">rRNA processing</keyword>
<organism evidence="8 9">
    <name type="scientific">Thermincola ferriacetica</name>
    <dbReference type="NCBI Taxonomy" id="281456"/>
    <lineage>
        <taxon>Bacteria</taxon>
        <taxon>Bacillati</taxon>
        <taxon>Bacillota</taxon>
        <taxon>Clostridia</taxon>
        <taxon>Eubacteriales</taxon>
        <taxon>Thermincolaceae</taxon>
        <taxon>Thermincola</taxon>
    </lineage>
</organism>
<dbReference type="GO" id="GO:0019843">
    <property type="term" value="F:rRNA binding"/>
    <property type="evidence" value="ECO:0007669"/>
    <property type="project" value="UniProtKB-UniRule"/>
</dbReference>
<dbReference type="PANTHER" id="PTHR34276">
    <property type="entry name" value="MINI-RIBONUCLEASE 3"/>
    <property type="match status" value="1"/>
</dbReference>
<evidence type="ECO:0000256" key="5">
    <source>
        <dbReference type="ARBA" id="ARBA00022801"/>
    </source>
</evidence>
<sequence length="151" mass="16914">MTKELKTSPGQMPALVLAYIGDAIYEVYVRQYLISRGLTKVSELHKRSVAFVNAATQAKIVHALEGKLAPDEVDVVKRGRNAKSGTVPKNMGVIDYRYGTAFESLFGYLYLCRKTKRLEEIFALAVRLVEGQEYEKEFLNDGEGFDEGKAD</sequence>
<dbReference type="GO" id="GO:0005737">
    <property type="term" value="C:cytoplasm"/>
    <property type="evidence" value="ECO:0007669"/>
    <property type="project" value="UniProtKB-SubCell"/>
</dbReference>
<keyword evidence="6" id="KW-0699">rRNA-binding</keyword>
<keyword evidence="1 6" id="KW-0690">Ribosome biogenesis</keyword>
<dbReference type="PANTHER" id="PTHR34276:SF1">
    <property type="entry name" value="MINI-RIBONUCLEASE 3"/>
    <property type="match status" value="1"/>
</dbReference>
<evidence type="ECO:0000256" key="2">
    <source>
        <dbReference type="ARBA" id="ARBA00022552"/>
    </source>
</evidence>
<evidence type="ECO:0000256" key="1">
    <source>
        <dbReference type="ARBA" id="ARBA00022517"/>
    </source>
</evidence>
<proteinExistence type="inferred from homology"/>
<comment type="cofactor">
    <cofactor evidence="6">
        <name>Mg(2+)</name>
        <dbReference type="ChEBI" id="CHEBI:18420"/>
    </cofactor>
</comment>
<evidence type="ECO:0000256" key="3">
    <source>
        <dbReference type="ARBA" id="ARBA00022722"/>
    </source>
</evidence>
<keyword evidence="6" id="KW-0694">RNA-binding</keyword>
<dbReference type="HAMAP" id="MF_01468">
    <property type="entry name" value="RNase_Mini_III"/>
    <property type="match status" value="1"/>
</dbReference>
<comment type="function">
    <text evidence="6">Involved in correct processing of both the 5' and 3' ends of 23S rRNA precursor. Processes 30S rRNA precursor transcript even in absence of ribonuclease 3 (Rnc); Rnc processes 30S rRNA into smaller rRNA precursors.</text>
</comment>
<keyword evidence="5 6" id="KW-0378">Hydrolase</keyword>
<keyword evidence="4 6" id="KW-0255">Endonuclease</keyword>
<evidence type="ECO:0000256" key="6">
    <source>
        <dbReference type="HAMAP-Rule" id="MF_01468"/>
    </source>
</evidence>
<dbReference type="InterPro" id="IPR036389">
    <property type="entry name" value="RNase_III_sf"/>
</dbReference>
<dbReference type="Pfam" id="PF00636">
    <property type="entry name" value="Ribonuclease_3"/>
    <property type="match status" value="1"/>
</dbReference>
<comment type="similarity">
    <text evidence="6">Belongs to the MrnC RNase family.</text>
</comment>
<dbReference type="InterPro" id="IPR000999">
    <property type="entry name" value="RNase_III_dom"/>
</dbReference>
<evidence type="ECO:0000313" key="8">
    <source>
        <dbReference type="EMBL" id="KNZ69504.1"/>
    </source>
</evidence>
<dbReference type="Gene3D" id="1.10.1520.10">
    <property type="entry name" value="Ribonuclease III domain"/>
    <property type="match status" value="1"/>
</dbReference>
<dbReference type="SUPFAM" id="SSF69065">
    <property type="entry name" value="RNase III domain-like"/>
    <property type="match status" value="1"/>
</dbReference>
<dbReference type="GO" id="GO:0004525">
    <property type="term" value="F:ribonuclease III activity"/>
    <property type="evidence" value="ECO:0007669"/>
    <property type="project" value="InterPro"/>
</dbReference>
<dbReference type="PIRSF" id="PIRSF005520">
    <property type="entry name" value="UCP005520"/>
    <property type="match status" value="1"/>
</dbReference>
<comment type="subcellular location">
    <subcellularLocation>
        <location evidence="6">Cytoplasm</location>
    </subcellularLocation>
</comment>
<evidence type="ECO:0000259" key="7">
    <source>
        <dbReference type="SMART" id="SM00535"/>
    </source>
</evidence>
<name>A0A0L6W353_9FIRM</name>